<dbReference type="NCBIfam" id="TIGR02573">
    <property type="entry name" value="LcrG_PcrG"/>
    <property type="match status" value="1"/>
</dbReference>
<dbReference type="InterPro" id="IPR009863">
    <property type="entry name" value="T3SS_LcrG_PcrG"/>
</dbReference>
<feature type="region of interest" description="Disordered" evidence="1">
    <location>
        <begin position="75"/>
        <end position="96"/>
    </location>
</feature>
<organism evidence="2 3">
    <name type="scientific">Vibrio bivalvicida</name>
    <dbReference type="NCBI Taxonomy" id="1276888"/>
    <lineage>
        <taxon>Bacteria</taxon>
        <taxon>Pseudomonadati</taxon>
        <taxon>Pseudomonadota</taxon>
        <taxon>Gammaproteobacteria</taxon>
        <taxon>Vibrionales</taxon>
        <taxon>Vibrionaceae</taxon>
        <taxon>Vibrio</taxon>
        <taxon>Vibrio oreintalis group</taxon>
    </lineage>
</organism>
<dbReference type="RefSeq" id="WP_054962583.1">
    <property type="nucleotide sequence ID" value="NZ_LLEI02000091.1"/>
</dbReference>
<accession>A0A177XTY1</accession>
<name>A0A177XTY1_9VIBR</name>
<dbReference type="Pfam" id="PF07216">
    <property type="entry name" value="LcrG"/>
    <property type="match status" value="1"/>
</dbReference>
<evidence type="ECO:0000313" key="2">
    <source>
        <dbReference type="EMBL" id="OAJ92067.1"/>
    </source>
</evidence>
<sequence>MKQPFTDTIDQAELAIQSAGDRSDVFNELLEGLGVGPVAGEILLGRINASPQTMKNAEQELVEEVMRRRQQLNAVQAPGEKGKRRKRPAMMRGMVI</sequence>
<comment type="caution">
    <text evidence="2">The sequence shown here is derived from an EMBL/GenBank/DDBJ whole genome shotgun (WGS) entry which is preliminary data.</text>
</comment>
<evidence type="ECO:0000313" key="3">
    <source>
        <dbReference type="Proteomes" id="UP000078406"/>
    </source>
</evidence>
<proteinExistence type="predicted"/>
<dbReference type="Proteomes" id="UP000078406">
    <property type="component" value="Unassembled WGS sequence"/>
</dbReference>
<protein>
    <submittedName>
        <fullName evidence="2">Type III secretion protein</fullName>
    </submittedName>
</protein>
<evidence type="ECO:0000256" key="1">
    <source>
        <dbReference type="SAM" id="MobiDB-lite"/>
    </source>
</evidence>
<dbReference type="EMBL" id="LLEI02000091">
    <property type="protein sequence ID" value="OAJ92067.1"/>
    <property type="molecule type" value="Genomic_DNA"/>
</dbReference>
<dbReference type="AlphaFoldDB" id="A0A177XTY1"/>
<reference evidence="2 3" key="1">
    <citation type="journal article" date="2016" name="Syst. Appl. Microbiol.">
        <title>Vibrio bivalvicida sp. nov., a novel larval pathogen for bivalve molluscs reared in a hatchery.</title>
        <authorList>
            <person name="Dubert J."/>
            <person name="Romalde J.L."/>
            <person name="Prado S."/>
            <person name="Barja J.L."/>
        </authorList>
    </citation>
    <scope>NUCLEOTIDE SEQUENCE [LARGE SCALE GENOMIC DNA]</scope>
    <source>
        <strain evidence="2 3">605</strain>
    </source>
</reference>
<gene>
    <name evidence="2" type="ORF">APB76_22175</name>
</gene>